<protein>
    <recommendedName>
        <fullName evidence="4">Beta-galactosidase</fullName>
        <ecNumber evidence="3">3.2.1.23</ecNumber>
    </recommendedName>
    <alternativeName>
        <fullName evidence="7">Lactase</fullName>
    </alternativeName>
</protein>
<dbReference type="SMART" id="SM01038">
    <property type="entry name" value="Bgal_small_N"/>
    <property type="match status" value="1"/>
</dbReference>
<comment type="similarity">
    <text evidence="2">Belongs to the glycosyl hydrolase 2 family.</text>
</comment>
<dbReference type="EMBL" id="SUMC01000028">
    <property type="protein sequence ID" value="TKA08685.1"/>
    <property type="molecule type" value="Genomic_DNA"/>
</dbReference>
<evidence type="ECO:0000313" key="9">
    <source>
        <dbReference type="EMBL" id="TKA08685.1"/>
    </source>
</evidence>
<evidence type="ECO:0000256" key="3">
    <source>
        <dbReference type="ARBA" id="ARBA00012756"/>
    </source>
</evidence>
<dbReference type="GO" id="GO:0009341">
    <property type="term" value="C:beta-galactosidase complex"/>
    <property type="evidence" value="ECO:0007669"/>
    <property type="project" value="InterPro"/>
</dbReference>
<dbReference type="Gene3D" id="2.60.40.10">
    <property type="entry name" value="Immunoglobulins"/>
    <property type="match status" value="2"/>
</dbReference>
<dbReference type="InterPro" id="IPR014718">
    <property type="entry name" value="GH-type_carb-bd"/>
</dbReference>
<dbReference type="SUPFAM" id="SSF49785">
    <property type="entry name" value="Galactose-binding domain-like"/>
    <property type="match status" value="1"/>
</dbReference>
<dbReference type="InterPro" id="IPR036156">
    <property type="entry name" value="Beta-gal/glucu_dom_sf"/>
</dbReference>
<dbReference type="EC" id="3.2.1.23" evidence="3"/>
<dbReference type="PANTHER" id="PTHR46323">
    <property type="entry name" value="BETA-GALACTOSIDASE"/>
    <property type="match status" value="1"/>
</dbReference>
<dbReference type="Gene3D" id="2.70.98.10">
    <property type="match status" value="1"/>
</dbReference>
<organism evidence="9 10">
    <name type="scientific">Actinacidiphila oryziradicis</name>
    <dbReference type="NCBI Taxonomy" id="2571141"/>
    <lineage>
        <taxon>Bacteria</taxon>
        <taxon>Bacillati</taxon>
        <taxon>Actinomycetota</taxon>
        <taxon>Actinomycetes</taxon>
        <taxon>Kitasatosporales</taxon>
        <taxon>Streptomycetaceae</taxon>
        <taxon>Actinacidiphila</taxon>
    </lineage>
</organism>
<evidence type="ECO:0000256" key="1">
    <source>
        <dbReference type="ARBA" id="ARBA00001412"/>
    </source>
</evidence>
<proteinExistence type="inferred from homology"/>
<dbReference type="Pfam" id="PF16353">
    <property type="entry name" value="LacZ_4"/>
    <property type="match status" value="1"/>
</dbReference>
<dbReference type="PRINTS" id="PR00132">
    <property type="entry name" value="GLHYDRLASE2"/>
</dbReference>
<dbReference type="InterPro" id="IPR006101">
    <property type="entry name" value="Glyco_hydro_2"/>
</dbReference>
<dbReference type="Pfam" id="PF02837">
    <property type="entry name" value="Glyco_hydro_2_N"/>
    <property type="match status" value="1"/>
</dbReference>
<dbReference type="Gene3D" id="2.60.120.260">
    <property type="entry name" value="Galactose-binding domain-like"/>
    <property type="match status" value="1"/>
</dbReference>
<evidence type="ECO:0000259" key="8">
    <source>
        <dbReference type="SMART" id="SM01038"/>
    </source>
</evidence>
<keyword evidence="6" id="KW-0326">Glycosidase</keyword>
<evidence type="ECO:0000256" key="5">
    <source>
        <dbReference type="ARBA" id="ARBA00022801"/>
    </source>
</evidence>
<dbReference type="SUPFAM" id="SSF74650">
    <property type="entry name" value="Galactose mutarotase-like"/>
    <property type="match status" value="1"/>
</dbReference>
<dbReference type="InterPro" id="IPR006104">
    <property type="entry name" value="Glyco_hydro_2_N"/>
</dbReference>
<dbReference type="PROSITE" id="PS00608">
    <property type="entry name" value="GLYCOSYL_HYDROL_F2_2"/>
    <property type="match status" value="1"/>
</dbReference>
<accession>A0A4U0T6Y6</accession>
<dbReference type="InterPro" id="IPR013783">
    <property type="entry name" value="Ig-like_fold"/>
</dbReference>
<gene>
    <name evidence="9" type="ORF">FCI23_26385</name>
</gene>
<comment type="catalytic activity">
    <reaction evidence="1">
        <text>Hydrolysis of terminal non-reducing beta-D-galactose residues in beta-D-galactosides.</text>
        <dbReference type="EC" id="3.2.1.23"/>
    </reaction>
</comment>
<dbReference type="InterPro" id="IPR004199">
    <property type="entry name" value="B-gal_small/dom_5"/>
</dbReference>
<evidence type="ECO:0000313" key="10">
    <source>
        <dbReference type="Proteomes" id="UP000305778"/>
    </source>
</evidence>
<keyword evidence="10" id="KW-1185">Reference proteome</keyword>
<comment type="caution">
    <text evidence="9">The sequence shown here is derived from an EMBL/GenBank/DDBJ whole genome shotgun (WGS) entry which is preliminary data.</text>
</comment>
<dbReference type="InterPro" id="IPR032312">
    <property type="entry name" value="LacZ_4"/>
</dbReference>
<dbReference type="InterPro" id="IPR050347">
    <property type="entry name" value="Bact_Beta-galactosidase"/>
</dbReference>
<dbReference type="Gene3D" id="3.20.20.80">
    <property type="entry name" value="Glycosidases"/>
    <property type="match status" value="1"/>
</dbReference>
<dbReference type="RefSeq" id="WP_136726427.1">
    <property type="nucleotide sequence ID" value="NZ_SUMC01000028.1"/>
</dbReference>
<evidence type="ECO:0000256" key="7">
    <source>
        <dbReference type="ARBA" id="ARBA00032230"/>
    </source>
</evidence>
<dbReference type="GO" id="GO:0005990">
    <property type="term" value="P:lactose catabolic process"/>
    <property type="evidence" value="ECO:0007669"/>
    <property type="project" value="TreeGrafter"/>
</dbReference>
<dbReference type="PROSITE" id="PS00719">
    <property type="entry name" value="GLYCOSYL_HYDROL_F2_1"/>
    <property type="match status" value="1"/>
</dbReference>
<evidence type="ECO:0000256" key="2">
    <source>
        <dbReference type="ARBA" id="ARBA00007401"/>
    </source>
</evidence>
<reference evidence="9 10" key="1">
    <citation type="submission" date="2019-04" db="EMBL/GenBank/DDBJ databases">
        <title>Streptomyces oryziradicis sp. nov., a novel actinomycete isolated from rhizosphere soil of rice (Oryza sativa L.).</title>
        <authorList>
            <person name="Li C."/>
        </authorList>
    </citation>
    <scope>NUCLEOTIDE SEQUENCE [LARGE SCALE GENOMIC DNA]</scope>
    <source>
        <strain evidence="9 10">NEAU-C40</strain>
    </source>
</reference>
<dbReference type="AlphaFoldDB" id="A0A4U0T6Y6"/>
<name>A0A4U0T6Y6_9ACTN</name>
<evidence type="ECO:0000256" key="6">
    <source>
        <dbReference type="ARBA" id="ARBA00023295"/>
    </source>
</evidence>
<dbReference type="InterPro" id="IPR023232">
    <property type="entry name" value="Glyco_hydro_2_AS"/>
</dbReference>
<keyword evidence="5" id="KW-0378">Hydrolase</keyword>
<dbReference type="OrthoDB" id="9762066at2"/>
<dbReference type="Pfam" id="PF02836">
    <property type="entry name" value="Glyco_hydro_2_C"/>
    <property type="match status" value="1"/>
</dbReference>
<feature type="domain" description="Beta galactosidase small chain/" evidence="8">
    <location>
        <begin position="713"/>
        <end position="978"/>
    </location>
</feature>
<sequence length="980" mass="108699">MSEPIAHDYLESFSPGRGREAPRAAFTSDAPVLDLSGQWRFHLAAGLPQAAEGFQAAGFDDSGWETIAVPANWQLDGLPGEPRFGAPAYTNQIYPFPLDPPHVPDANPTGEYRREFTLPGQWPGGRTLLRFEGVDSCFAVWLNGSLLGDGKGSRLPTEFDVTDALRPGRNILAVRVHQWSAGSYLEDQDMWWLSGIFRPVALVSRPAGTLADFFVHADYDHLTGQGTLSVHTEAPARLTVPELGITDADPAGPHRLRRLDPWSAEQPRLYDGELVTDGERIPLRIGFRRIEVRDGLILANGRPLLFRGVNRHEWNPDTGRTLSHEDMLTDVLLMKRHNINAVRTSHYPPDSAFLDLCDEYGLWVVDECDLETHGFGLVGWEGNPSDDRRWREACLDRMRRMVERDKNHACVIMWSLGNEAGHGSNLEAMAQWAKGRDPDRLLHYEGDDNCSYTDVYSLMYVEYGELGLIGRRQDVVTRDPAQDARRRAMPFILCEYAHAMGNGPGGLSEYQDLFESHPRLHGGFVWEWIDHGIRRRTPDGREHFAYGGDFGEPVHDDNFVCDGLVFPDRTPSPGLTEYKKAVEPVRITVDTTARTVRVRSHLHTLDTAHLRFCWRVEDDGQLQGDAEFAVPPVAAGTAAELPWPEALTTLCDAARKEGEERWVTVTAELARDEPWAPAGHEIAWAQAALAGPEAAAPPTGRPLAPVRTGDKYALGPAVFDAVSGTLLSLAGLRTDGPRLDLWRAPTDNDLRTWGGPVAEAWRKAGLDRLEHRVLGVRPHDTGLEVVTRTAPAGADFAMRTEYRWETDAEDPGQLRLTLTAKPVGSWPCPLGRIGIRMALPQSIETVDWFGLGPGEAYSDTTSAVRVGRFSADVDELQTPYVLPQENGNRREVRRAHLTDRAGGGLIITASPYVDLTVRRWTSADLDNARHTTDLRPHPRVYVNLDAAHQGIGSGACGPRVQPQYELIARPVTLTIGFRPC</sequence>
<evidence type="ECO:0000256" key="4">
    <source>
        <dbReference type="ARBA" id="ARBA00013303"/>
    </source>
</evidence>
<dbReference type="InterPro" id="IPR006103">
    <property type="entry name" value="Glyco_hydro_2_cat"/>
</dbReference>
<dbReference type="SUPFAM" id="SSF49303">
    <property type="entry name" value="beta-Galactosidase/glucuronidase domain"/>
    <property type="match status" value="2"/>
</dbReference>
<dbReference type="Pfam" id="PF02929">
    <property type="entry name" value="Bgal_small_N"/>
    <property type="match status" value="1"/>
</dbReference>
<dbReference type="PANTHER" id="PTHR46323:SF2">
    <property type="entry name" value="BETA-GALACTOSIDASE"/>
    <property type="match status" value="1"/>
</dbReference>
<dbReference type="InterPro" id="IPR017853">
    <property type="entry name" value="GH"/>
</dbReference>
<dbReference type="InterPro" id="IPR023230">
    <property type="entry name" value="Glyco_hydro_2_CS"/>
</dbReference>
<dbReference type="SUPFAM" id="SSF51445">
    <property type="entry name" value="(Trans)glycosidases"/>
    <property type="match status" value="1"/>
</dbReference>
<dbReference type="GO" id="GO:0030246">
    <property type="term" value="F:carbohydrate binding"/>
    <property type="evidence" value="ECO:0007669"/>
    <property type="project" value="InterPro"/>
</dbReference>
<dbReference type="InterPro" id="IPR008979">
    <property type="entry name" value="Galactose-bd-like_sf"/>
</dbReference>
<dbReference type="InterPro" id="IPR011013">
    <property type="entry name" value="Gal_mutarotase_sf_dom"/>
</dbReference>
<dbReference type="Proteomes" id="UP000305778">
    <property type="component" value="Unassembled WGS sequence"/>
</dbReference>
<dbReference type="GO" id="GO:0004565">
    <property type="term" value="F:beta-galactosidase activity"/>
    <property type="evidence" value="ECO:0007669"/>
    <property type="project" value="UniProtKB-EC"/>
</dbReference>